<dbReference type="FunFam" id="2.60.40.150:FF:000007">
    <property type="entry name" value="Synaptotagmin 1"/>
    <property type="match status" value="1"/>
</dbReference>
<feature type="compositionally biased region" description="Basic residues" evidence="13">
    <location>
        <begin position="85"/>
        <end position="101"/>
    </location>
</feature>
<reference evidence="16" key="3">
    <citation type="submission" date="2025-09" db="UniProtKB">
        <authorList>
            <consortium name="Ensembl"/>
        </authorList>
    </citation>
    <scope>IDENTIFICATION</scope>
</reference>
<evidence type="ECO:0000256" key="2">
    <source>
        <dbReference type="ARBA" id="ARBA00004254"/>
    </source>
</evidence>
<dbReference type="PROSITE" id="PS50004">
    <property type="entry name" value="C2"/>
    <property type="match status" value="2"/>
</dbReference>
<dbReference type="Pfam" id="PF00168">
    <property type="entry name" value="C2"/>
    <property type="match status" value="2"/>
</dbReference>
<dbReference type="SMART" id="SM00239">
    <property type="entry name" value="C2"/>
    <property type="match status" value="2"/>
</dbReference>
<comment type="subcellular location">
    <subcellularLocation>
        <location evidence="3">Cytoplasmic vesicle</location>
        <location evidence="3">Secretory vesicle</location>
        <location evidence="3">Chromaffin granule membrane</location>
        <topology evidence="3">Single-pass membrane protein</topology>
    </subcellularLocation>
    <subcellularLocation>
        <location evidence="2">Cytoplasmic vesicle</location>
        <location evidence="2">Secretory vesicle</location>
        <location evidence="2">Synaptic vesicle membrane</location>
        <topology evidence="2">Single-pass membrane protein</topology>
    </subcellularLocation>
</comment>
<dbReference type="GO" id="GO:0030424">
    <property type="term" value="C:axon"/>
    <property type="evidence" value="ECO:0007669"/>
    <property type="project" value="TreeGrafter"/>
</dbReference>
<feature type="domain" description="C2" evidence="15">
    <location>
        <begin position="134"/>
        <end position="253"/>
    </location>
</feature>
<feature type="region of interest" description="Disordered" evidence="13">
    <location>
        <begin position="1"/>
        <end position="36"/>
    </location>
</feature>
<evidence type="ECO:0000256" key="4">
    <source>
        <dbReference type="ARBA" id="ARBA00006996"/>
    </source>
</evidence>
<dbReference type="CDD" id="cd08385">
    <property type="entry name" value="C2A_Synaptotagmin-1-5-6-9-10"/>
    <property type="match status" value="1"/>
</dbReference>
<dbReference type="InterPro" id="IPR001565">
    <property type="entry name" value="Synaptotagmin"/>
</dbReference>
<dbReference type="OMA" id="PVSHHQF"/>
<feature type="compositionally biased region" description="Basic and acidic residues" evidence="13">
    <location>
        <begin position="10"/>
        <end position="22"/>
    </location>
</feature>
<organism evidence="16 17">
    <name type="scientific">Tetraodon nigroviridis</name>
    <name type="common">Spotted green pufferfish</name>
    <name type="synonym">Chelonodon nigroviridis</name>
    <dbReference type="NCBI Taxonomy" id="99883"/>
    <lineage>
        <taxon>Eukaryota</taxon>
        <taxon>Metazoa</taxon>
        <taxon>Chordata</taxon>
        <taxon>Craniata</taxon>
        <taxon>Vertebrata</taxon>
        <taxon>Euteleostomi</taxon>
        <taxon>Actinopterygii</taxon>
        <taxon>Neopterygii</taxon>
        <taxon>Teleostei</taxon>
        <taxon>Neoteleostei</taxon>
        <taxon>Acanthomorphata</taxon>
        <taxon>Eupercaria</taxon>
        <taxon>Tetraodontiformes</taxon>
        <taxon>Tetradontoidea</taxon>
        <taxon>Tetraodontidae</taxon>
        <taxon>Tetraodon</taxon>
    </lineage>
</organism>
<evidence type="ECO:0000256" key="7">
    <source>
        <dbReference type="ARBA" id="ARBA00022737"/>
    </source>
</evidence>
<evidence type="ECO:0000256" key="9">
    <source>
        <dbReference type="ARBA" id="ARBA00022989"/>
    </source>
</evidence>
<keyword evidence="10" id="KW-0770">Synapse</keyword>
<dbReference type="GO" id="GO:0030672">
    <property type="term" value="C:synaptic vesicle membrane"/>
    <property type="evidence" value="ECO:0007669"/>
    <property type="project" value="UniProtKB-SubCell"/>
</dbReference>
<dbReference type="GO" id="GO:0031045">
    <property type="term" value="C:dense core granule"/>
    <property type="evidence" value="ECO:0007669"/>
    <property type="project" value="TreeGrafter"/>
</dbReference>
<dbReference type="CDD" id="cd08402">
    <property type="entry name" value="C2B_Synaptotagmin-1"/>
    <property type="match status" value="1"/>
</dbReference>
<dbReference type="GO" id="GO:0048488">
    <property type="term" value="P:synaptic vesicle endocytosis"/>
    <property type="evidence" value="ECO:0007669"/>
    <property type="project" value="TreeGrafter"/>
</dbReference>
<dbReference type="GO" id="GO:0005544">
    <property type="term" value="F:calcium-dependent phospholipid binding"/>
    <property type="evidence" value="ECO:0007669"/>
    <property type="project" value="TreeGrafter"/>
</dbReference>
<dbReference type="GO" id="GO:0030276">
    <property type="term" value="F:clathrin binding"/>
    <property type="evidence" value="ECO:0007669"/>
    <property type="project" value="TreeGrafter"/>
</dbReference>
<protein>
    <submittedName>
        <fullName evidence="16">Synaptotagmin Va</fullName>
    </submittedName>
</protein>
<evidence type="ECO:0000256" key="11">
    <source>
        <dbReference type="ARBA" id="ARBA00023136"/>
    </source>
</evidence>
<comment type="cofactor">
    <cofactor evidence="1">
        <name>Ca(2+)</name>
        <dbReference type="ChEBI" id="CHEBI:29108"/>
    </cofactor>
</comment>
<name>H3C6I8_TETNG</name>
<dbReference type="STRING" id="99883.ENSTNIP00000003858"/>
<evidence type="ECO:0000256" key="13">
    <source>
        <dbReference type="SAM" id="MobiDB-lite"/>
    </source>
</evidence>
<reference evidence="16" key="2">
    <citation type="submission" date="2025-08" db="UniProtKB">
        <authorList>
            <consortium name="Ensembl"/>
        </authorList>
    </citation>
    <scope>IDENTIFICATION</scope>
</reference>
<dbReference type="InterPro" id="IPR000008">
    <property type="entry name" value="C2_dom"/>
</dbReference>
<dbReference type="InParanoid" id="H3C6I8"/>
<accession>H3C6I8</accession>
<evidence type="ECO:0000313" key="16">
    <source>
        <dbReference type="Ensembl" id="ENSTNIP00000003858.1"/>
    </source>
</evidence>
<dbReference type="GO" id="GO:0005509">
    <property type="term" value="F:calcium ion binding"/>
    <property type="evidence" value="ECO:0007669"/>
    <property type="project" value="TreeGrafter"/>
</dbReference>
<feature type="region of interest" description="Disordered" evidence="13">
    <location>
        <begin position="85"/>
        <end position="115"/>
    </location>
</feature>
<dbReference type="GO" id="GO:0000149">
    <property type="term" value="F:SNARE binding"/>
    <property type="evidence" value="ECO:0007669"/>
    <property type="project" value="TreeGrafter"/>
</dbReference>
<evidence type="ECO:0000256" key="3">
    <source>
        <dbReference type="ARBA" id="ARBA00004349"/>
    </source>
</evidence>
<dbReference type="InterPro" id="IPR035892">
    <property type="entry name" value="C2_domain_sf"/>
</dbReference>
<evidence type="ECO:0000256" key="10">
    <source>
        <dbReference type="ARBA" id="ARBA00023018"/>
    </source>
</evidence>
<keyword evidence="7" id="KW-0677">Repeat</keyword>
<keyword evidence="5 14" id="KW-0812">Transmembrane</keyword>
<reference evidence="17" key="1">
    <citation type="journal article" date="2004" name="Nature">
        <title>Genome duplication in the teleost fish Tetraodon nigroviridis reveals the early vertebrate proto-karyotype.</title>
        <authorList>
            <person name="Jaillon O."/>
            <person name="Aury J.-M."/>
            <person name="Brunet F."/>
            <person name="Petit J.-L."/>
            <person name="Stange-Thomann N."/>
            <person name="Mauceli E."/>
            <person name="Bouneau L."/>
            <person name="Fischer C."/>
            <person name="Ozouf-Costaz C."/>
            <person name="Bernot A."/>
            <person name="Nicaud S."/>
            <person name="Jaffe D."/>
            <person name="Fisher S."/>
            <person name="Lutfalla G."/>
            <person name="Dossat C."/>
            <person name="Segurens B."/>
            <person name="Dasilva C."/>
            <person name="Salanoubat M."/>
            <person name="Levy M."/>
            <person name="Boudet N."/>
            <person name="Castellano S."/>
            <person name="Anthouard V."/>
            <person name="Jubin C."/>
            <person name="Castelli V."/>
            <person name="Katinka M."/>
            <person name="Vacherie B."/>
            <person name="Biemont C."/>
            <person name="Skalli Z."/>
            <person name="Cattolico L."/>
            <person name="Poulain J."/>
            <person name="De Berardinis V."/>
            <person name="Cruaud C."/>
            <person name="Duprat S."/>
            <person name="Brottier P."/>
            <person name="Coutanceau J.-P."/>
            <person name="Gouzy J."/>
            <person name="Parra G."/>
            <person name="Lardier G."/>
            <person name="Chapple C."/>
            <person name="McKernan K.J."/>
            <person name="McEwan P."/>
            <person name="Bosak S."/>
            <person name="Kellis M."/>
            <person name="Volff J.-N."/>
            <person name="Guigo R."/>
            <person name="Zody M.C."/>
            <person name="Mesirov J."/>
            <person name="Lindblad-Toh K."/>
            <person name="Birren B."/>
            <person name="Nusbaum C."/>
            <person name="Kahn D."/>
            <person name="Robinson-Rechavi M."/>
            <person name="Laudet V."/>
            <person name="Schachter V."/>
            <person name="Quetier F."/>
            <person name="Saurin W."/>
            <person name="Scarpelli C."/>
            <person name="Wincker P."/>
            <person name="Lander E.S."/>
            <person name="Weissenbach J."/>
            <person name="Roest Crollius H."/>
        </authorList>
    </citation>
    <scope>NUCLEOTIDE SEQUENCE [LARGE SCALE GENOMIC DNA]</scope>
</reference>
<dbReference type="GO" id="GO:0042584">
    <property type="term" value="C:chromaffin granule membrane"/>
    <property type="evidence" value="ECO:0007669"/>
    <property type="project" value="UniProtKB-SubCell"/>
</dbReference>
<evidence type="ECO:0000256" key="6">
    <source>
        <dbReference type="ARBA" id="ARBA00022723"/>
    </source>
</evidence>
<evidence type="ECO:0000259" key="15">
    <source>
        <dbReference type="PROSITE" id="PS50004"/>
    </source>
</evidence>
<keyword evidence="8" id="KW-0106">Calcium</keyword>
<feature type="transmembrane region" description="Helical" evidence="14">
    <location>
        <begin position="54"/>
        <end position="76"/>
    </location>
</feature>
<evidence type="ECO:0000313" key="17">
    <source>
        <dbReference type="Proteomes" id="UP000007303"/>
    </source>
</evidence>
<dbReference type="GO" id="GO:0001786">
    <property type="term" value="F:phosphatidylserine binding"/>
    <property type="evidence" value="ECO:0007669"/>
    <property type="project" value="TreeGrafter"/>
</dbReference>
<proteinExistence type="inferred from homology"/>
<keyword evidence="6" id="KW-0479">Metal-binding</keyword>
<comment type="similarity">
    <text evidence="4">Belongs to the synaptotagmin family.</text>
</comment>
<evidence type="ECO:0000256" key="1">
    <source>
        <dbReference type="ARBA" id="ARBA00001913"/>
    </source>
</evidence>
<dbReference type="Ensembl" id="ENSTNIT00000002909.1">
    <property type="protein sequence ID" value="ENSTNIP00000003858.1"/>
    <property type="gene ID" value="ENSTNIG00000011143.1"/>
</dbReference>
<keyword evidence="9 14" id="KW-1133">Transmembrane helix</keyword>
<dbReference type="CDD" id="cd21342">
    <property type="entry name" value="Syt1_2_N"/>
    <property type="match status" value="1"/>
</dbReference>
<dbReference type="Gene3D" id="2.60.40.150">
    <property type="entry name" value="C2 domain"/>
    <property type="match status" value="2"/>
</dbReference>
<dbReference type="PANTHER" id="PTHR10024:SF217">
    <property type="entry name" value="SYNAPTOTAGMIN V"/>
    <property type="match status" value="1"/>
</dbReference>
<dbReference type="PANTHER" id="PTHR10024">
    <property type="entry name" value="SYNAPTOTAGMIN"/>
    <property type="match status" value="1"/>
</dbReference>
<dbReference type="PRINTS" id="PR00360">
    <property type="entry name" value="C2DOMAIN"/>
</dbReference>
<evidence type="ECO:0000256" key="14">
    <source>
        <dbReference type="SAM" id="Phobius"/>
    </source>
</evidence>
<dbReference type="FunFam" id="2.60.40.150:FF:000016">
    <property type="entry name" value="Synaptotagmin 1"/>
    <property type="match status" value="1"/>
</dbReference>
<dbReference type="GeneTree" id="ENSGT00940000166981"/>
<dbReference type="Proteomes" id="UP000007303">
    <property type="component" value="Unassembled WGS sequence"/>
</dbReference>
<evidence type="ECO:0000256" key="5">
    <source>
        <dbReference type="ARBA" id="ARBA00022692"/>
    </source>
</evidence>
<dbReference type="PRINTS" id="PR00399">
    <property type="entry name" value="SYNAPTOTAGMN"/>
</dbReference>
<feature type="domain" description="C2" evidence="15">
    <location>
        <begin position="265"/>
        <end position="398"/>
    </location>
</feature>
<feature type="compositionally biased region" description="Basic and acidic residues" evidence="13">
    <location>
        <begin position="102"/>
        <end position="115"/>
    </location>
</feature>
<evidence type="ECO:0000256" key="8">
    <source>
        <dbReference type="ARBA" id="ARBA00022837"/>
    </source>
</evidence>
<dbReference type="GO" id="GO:0048791">
    <property type="term" value="P:calcium ion-regulated exocytosis of neurotransmitter"/>
    <property type="evidence" value="ECO:0007669"/>
    <property type="project" value="TreeGrafter"/>
</dbReference>
<keyword evidence="12" id="KW-0968">Cytoplasmic vesicle</keyword>
<dbReference type="SUPFAM" id="SSF49562">
    <property type="entry name" value="C2 domain (Calcium/lipid-binding domain, CaLB)"/>
    <property type="match status" value="2"/>
</dbReference>
<keyword evidence="11 14" id="KW-0472">Membrane</keyword>
<dbReference type="AlphaFoldDB" id="H3C6I8"/>
<keyword evidence="17" id="KW-1185">Reference proteome</keyword>
<evidence type="ECO:0000256" key="12">
    <source>
        <dbReference type="ARBA" id="ARBA00023329"/>
    </source>
</evidence>
<dbReference type="GO" id="GO:0005886">
    <property type="term" value="C:plasma membrane"/>
    <property type="evidence" value="ECO:0007669"/>
    <property type="project" value="TreeGrafter"/>
</dbReference>
<sequence>VSAARARLRRAAEEERGREREPPPPQPPSHHSNHQFTSMKNKFFNELTHLPMPMWAVGAIVVVVLALVACLGFCVYKKCCNKGKKPKKARERKAGRGRRKKDKDGEEGGDEKKVSRELIGLSQESVYLPTPTPQFGKLEYTLDYNFTDNQLIVGILQAQDLAAMDMGGTSDPYVKVYMLPDKKKKFETKVQRKNLCPVFNETFTFKIPYSELGGQTLVLQVFDFDRFGKHDLIGEIKIPMNTIDLGQPIHEWKDLAGGEKEEQEKLGDICISLRYVPTAGKLTVNIMEAKNLKKMDVGGLSDPFVKVVLQHNGKRLKKKKTSVKQNTLNPYFNESFSFEIPFSQIQKVQVLITVYDYDKLGSNDPIGKCWIGYGATGVGLRHWSDMLANPRRPVAQWHTLQPEEEVDAALKAPIR</sequence>